<dbReference type="Proteomes" id="UP000198922">
    <property type="component" value="Unassembled WGS sequence"/>
</dbReference>
<reference evidence="2" key="1">
    <citation type="submission" date="2016-10" db="EMBL/GenBank/DDBJ databases">
        <authorList>
            <person name="Varghese N."/>
            <person name="Submissions S."/>
        </authorList>
    </citation>
    <scope>NUCLEOTIDE SEQUENCE [LARGE SCALE GENOMIC DNA]</scope>
    <source>
        <strain evidence="2">DSM 21424</strain>
    </source>
</reference>
<gene>
    <name evidence="1" type="ORF">SAMN04488567_1471</name>
</gene>
<dbReference type="InterPro" id="IPR018666">
    <property type="entry name" value="DUF2125"/>
</dbReference>
<name>A0A1G7CEN5_9RHOB</name>
<keyword evidence="2" id="KW-1185">Reference proteome</keyword>
<dbReference type="EMBL" id="FNAT01000002">
    <property type="protein sequence ID" value="SDE37844.1"/>
    <property type="molecule type" value="Genomic_DNA"/>
</dbReference>
<dbReference type="RefSeq" id="WP_090110615.1">
    <property type="nucleotide sequence ID" value="NZ_FNAT01000002.1"/>
</dbReference>
<dbReference type="AlphaFoldDB" id="A0A1G7CEN5"/>
<organism evidence="1 2">
    <name type="scientific">Limimaricola pyoseonensis</name>
    <dbReference type="NCBI Taxonomy" id="521013"/>
    <lineage>
        <taxon>Bacteria</taxon>
        <taxon>Pseudomonadati</taxon>
        <taxon>Pseudomonadota</taxon>
        <taxon>Alphaproteobacteria</taxon>
        <taxon>Rhodobacterales</taxon>
        <taxon>Paracoccaceae</taxon>
        <taxon>Limimaricola</taxon>
    </lineage>
</organism>
<dbReference type="OrthoDB" id="7625707at2"/>
<accession>A0A1G7CEN5</accession>
<evidence type="ECO:0008006" key="3">
    <source>
        <dbReference type="Google" id="ProtNLM"/>
    </source>
</evidence>
<evidence type="ECO:0000313" key="1">
    <source>
        <dbReference type="EMBL" id="SDE37844.1"/>
    </source>
</evidence>
<protein>
    <recommendedName>
        <fullName evidence="3">DUF2125 domain-containing protein</fullName>
    </recommendedName>
</protein>
<evidence type="ECO:0000313" key="2">
    <source>
        <dbReference type="Proteomes" id="UP000198922"/>
    </source>
</evidence>
<dbReference type="STRING" id="521013.SAMN04488567_1471"/>
<sequence length="322" mass="34473">MRLILILVALAALAFGGWWVWGSRQVDARLAQVTADLEDRGWQLDYETEGTTGFPYRFLLDLDEIAAVSPDGGFGWQSPRLRFVSQSYQPNRLIALAADEHVVRLPGQELAITAQAPRASGAVELDTRLPVSEATAEAGAVRIRSDLGWEATLGRVLTALRAVPEGEGYDVFAEATALALPEALLAAWDPQGRLPREIPITRLEAGLATDAPLALAGAPARVEALDLRELSLDWGPVKLDGEGRLEIAADGTPEGELVLRITGWQVLLDLAAEAGLPVAQSPLLRGALEQMQSDGVLEAPISFSDGRMALGFVPLGPAPRLR</sequence>
<dbReference type="Pfam" id="PF09898">
    <property type="entry name" value="DUF2125"/>
    <property type="match status" value="1"/>
</dbReference>
<proteinExistence type="predicted"/>